<dbReference type="GO" id="GO:0051607">
    <property type="term" value="P:defense response to virus"/>
    <property type="evidence" value="ECO:0007669"/>
    <property type="project" value="UniProtKB-KW"/>
</dbReference>
<organism evidence="6 7">
    <name type="scientific">Acinetobacter sichuanensis</name>
    <dbReference type="NCBI Taxonomy" id="2136183"/>
    <lineage>
        <taxon>Bacteria</taxon>
        <taxon>Pseudomonadati</taxon>
        <taxon>Pseudomonadota</taxon>
        <taxon>Gammaproteobacteria</taxon>
        <taxon>Moraxellales</taxon>
        <taxon>Moraxellaceae</taxon>
        <taxon>Acinetobacter</taxon>
    </lineage>
</organism>
<dbReference type="InterPro" id="IPR023101">
    <property type="entry name" value="AF1862-like_dom_sf"/>
</dbReference>
<dbReference type="Pfam" id="PF09701">
    <property type="entry name" value="Cas_Cmr5"/>
    <property type="match status" value="1"/>
</dbReference>
<evidence type="ECO:0000256" key="4">
    <source>
        <dbReference type="ARBA" id="ARBA00023118"/>
    </source>
</evidence>
<name>A0A371YPN4_9GAMM</name>
<evidence type="ECO:0000313" key="7">
    <source>
        <dbReference type="Proteomes" id="UP000240957"/>
    </source>
</evidence>
<dbReference type="OrthoDB" id="8612426at2"/>
<accession>A0A371YPN4</accession>
<evidence type="ECO:0000256" key="1">
    <source>
        <dbReference type="ARBA" id="ARBA00004496"/>
    </source>
</evidence>
<dbReference type="Proteomes" id="UP000240957">
    <property type="component" value="Unassembled WGS sequence"/>
</dbReference>
<evidence type="ECO:0000256" key="2">
    <source>
        <dbReference type="ARBA" id="ARBA00006161"/>
    </source>
</evidence>
<reference evidence="6 7" key="1">
    <citation type="submission" date="2018-08" db="EMBL/GenBank/DDBJ databases">
        <title>The draft genome of Acinetobacter sichuanensis strain WCHAc060041.</title>
        <authorList>
            <person name="Qin J."/>
            <person name="Feng Y."/>
            <person name="Zong Z."/>
        </authorList>
    </citation>
    <scope>NUCLEOTIDE SEQUENCE [LARGE SCALE GENOMIC DNA]</scope>
    <source>
        <strain evidence="6 7">WCHAc060041</strain>
    </source>
</reference>
<keyword evidence="4" id="KW-0051">Antiviral defense</keyword>
<comment type="subcellular location">
    <subcellularLocation>
        <location evidence="1">Cytoplasm</location>
    </subcellularLocation>
</comment>
<proteinExistence type="inferred from homology"/>
<keyword evidence="3" id="KW-0963">Cytoplasm</keyword>
<protein>
    <recommendedName>
        <fullName evidence="5">CRISPR type III-B/RAMP module-associated protein Cmr5</fullName>
    </recommendedName>
</protein>
<dbReference type="NCBIfam" id="TIGR01881">
    <property type="entry name" value="cas_Cmr5"/>
    <property type="match status" value="1"/>
</dbReference>
<dbReference type="EMBL" id="PYIX02000017">
    <property type="protein sequence ID" value="RFC83429.1"/>
    <property type="molecule type" value="Genomic_DNA"/>
</dbReference>
<comment type="caution">
    <text evidence="6">The sequence shown here is derived from an EMBL/GenBank/DDBJ whole genome shotgun (WGS) entry which is preliminary data.</text>
</comment>
<dbReference type="InterPro" id="IPR010160">
    <property type="entry name" value="CRISPR-assoc_prot_Cmr5"/>
</dbReference>
<evidence type="ECO:0000313" key="6">
    <source>
        <dbReference type="EMBL" id="RFC83429.1"/>
    </source>
</evidence>
<dbReference type="Gene3D" id="1.10.520.30">
    <property type="entry name" value="AF1862-like domain"/>
    <property type="match status" value="1"/>
</dbReference>
<evidence type="ECO:0000256" key="5">
    <source>
        <dbReference type="ARBA" id="ARBA00030001"/>
    </source>
</evidence>
<dbReference type="AlphaFoldDB" id="A0A371YPN4"/>
<gene>
    <name evidence="6" type="primary">cmr5</name>
    <name evidence="6" type="ORF">C9E89_011305</name>
</gene>
<dbReference type="GO" id="GO:0005737">
    <property type="term" value="C:cytoplasm"/>
    <property type="evidence" value="ECO:0007669"/>
    <property type="project" value="UniProtKB-SubCell"/>
</dbReference>
<sequence>MMQIRTHKYAELAYPLIEDIQTKKLPEAAKDSKFEAKYRTLALNFPTMIMQSGLAQAIGFLMAKDKDEHRQLLKHISTLLDYKNIDEFHKAIRESNITQYQLLTRKSLDATSWLKRYTQALLEKEKSKETSHG</sequence>
<dbReference type="SUPFAM" id="SSF158568">
    <property type="entry name" value="AF1862-like"/>
    <property type="match status" value="1"/>
</dbReference>
<evidence type="ECO:0000256" key="3">
    <source>
        <dbReference type="ARBA" id="ARBA00022490"/>
    </source>
</evidence>
<comment type="similarity">
    <text evidence="2">Belongs to the CRISPR system Cmr5 family.</text>
</comment>